<dbReference type="Pfam" id="PF06186">
    <property type="entry name" value="DUF992"/>
    <property type="match status" value="1"/>
</dbReference>
<name>A0A2W4E6L8_9HYPH</name>
<dbReference type="EMBL" id="PCDP01000076">
    <property type="protein sequence ID" value="PZM08033.1"/>
    <property type="molecule type" value="Genomic_DNA"/>
</dbReference>
<protein>
    <recommendedName>
        <fullName evidence="4">DUF992 domain-containing protein</fullName>
    </recommendedName>
</protein>
<keyword evidence="3" id="KW-1185">Reference proteome</keyword>
<feature type="signal peptide" evidence="1">
    <location>
        <begin position="1"/>
        <end position="23"/>
    </location>
</feature>
<dbReference type="Proteomes" id="UP000248925">
    <property type="component" value="Unassembled WGS sequence"/>
</dbReference>
<feature type="chain" id="PRO_5016153246" description="DUF992 domain-containing protein" evidence="1">
    <location>
        <begin position="24"/>
        <end position="156"/>
    </location>
</feature>
<sequence length="156" mass="16013">MRKLLILTTFSIVALMGLRNADAARSEVGTLNCDISAGLGVIIGAKQDVSCIFKPSAGGASERYVGNITEFGLDLGEVDKGKMTWLVYTATDRNKDALTGSYRGATAEASLGLGAGVNILVGGNDNSLSLQPLSIQGEEGVNLAIGVAALTLRPAA</sequence>
<comment type="caution">
    <text evidence="2">The sequence shown here is derived from an EMBL/GenBank/DDBJ whole genome shotgun (WGS) entry which is preliminary data.</text>
</comment>
<proteinExistence type="predicted"/>
<keyword evidence="1" id="KW-0732">Signal</keyword>
<evidence type="ECO:0000313" key="2">
    <source>
        <dbReference type="EMBL" id="PZM08033.1"/>
    </source>
</evidence>
<dbReference type="AlphaFoldDB" id="A0A2W4E6L8"/>
<dbReference type="OrthoDB" id="7362478at2"/>
<evidence type="ECO:0000256" key="1">
    <source>
        <dbReference type="SAM" id="SignalP"/>
    </source>
</evidence>
<dbReference type="InterPro" id="IPR009333">
    <property type="entry name" value="DUF992"/>
</dbReference>
<evidence type="ECO:0000313" key="3">
    <source>
        <dbReference type="Proteomes" id="UP000248925"/>
    </source>
</evidence>
<organism evidence="2 3">
    <name type="scientific">Rhizobium tubonense</name>
    <dbReference type="NCBI Taxonomy" id="484088"/>
    <lineage>
        <taxon>Bacteria</taxon>
        <taxon>Pseudomonadati</taxon>
        <taxon>Pseudomonadota</taxon>
        <taxon>Alphaproteobacteria</taxon>
        <taxon>Hyphomicrobiales</taxon>
        <taxon>Rhizobiaceae</taxon>
        <taxon>Rhizobium/Agrobacterium group</taxon>
        <taxon>Rhizobium</taxon>
    </lineage>
</organism>
<reference evidence="2 3" key="1">
    <citation type="journal article" date="2018" name="Sci. Rep.">
        <title>Rhizobium tumorigenes sp. nov., a novel plant tumorigenic bacterium isolated from cane gall tumors on thornless blackberry.</title>
        <authorList>
            <person name="Kuzmanovi N."/>
            <person name="Smalla K."/>
            <person name="Gronow S."/>
            <person name="PuBawska J."/>
        </authorList>
    </citation>
    <scope>NUCLEOTIDE SEQUENCE [LARGE SCALE GENOMIC DNA]</scope>
    <source>
        <strain evidence="2 3">CCBAU 85046</strain>
    </source>
</reference>
<accession>A0A2W4E6L8</accession>
<evidence type="ECO:0008006" key="4">
    <source>
        <dbReference type="Google" id="ProtNLM"/>
    </source>
</evidence>
<dbReference type="RefSeq" id="WP_111164073.1">
    <property type="nucleotide sequence ID" value="NZ_PCDP01000076.1"/>
</dbReference>
<gene>
    <name evidence="2" type="ORF">CPY51_30250</name>
</gene>